<keyword evidence="2" id="KW-1185">Reference proteome</keyword>
<dbReference type="Proteomes" id="UP000663929">
    <property type="component" value="Chromosome"/>
</dbReference>
<evidence type="ECO:0000313" key="1">
    <source>
        <dbReference type="EMBL" id="QTD47556.1"/>
    </source>
</evidence>
<dbReference type="RefSeq" id="WP_237377225.1">
    <property type="nucleotide sequence ID" value="NZ_CP071793.1"/>
</dbReference>
<organism evidence="1 2">
    <name type="scientific">Sulfidibacter corallicola</name>
    <dbReference type="NCBI Taxonomy" id="2818388"/>
    <lineage>
        <taxon>Bacteria</taxon>
        <taxon>Pseudomonadati</taxon>
        <taxon>Acidobacteriota</taxon>
        <taxon>Holophagae</taxon>
        <taxon>Acanthopleuribacterales</taxon>
        <taxon>Acanthopleuribacteraceae</taxon>
        <taxon>Sulfidibacter</taxon>
    </lineage>
</organism>
<name>A0A8A4TC94_SULCO</name>
<sequence>MSLSQLAHELMVFRQNRDLVEPSRVHLLSRCQAWIDAADPCWKNESLLADQLAWLLANRFKAASHIVAAISIGNGVGMTLEGSRSHLHTARC</sequence>
<reference evidence="1" key="1">
    <citation type="submission" date="2021-03" db="EMBL/GenBank/DDBJ databases">
        <title>Acanthopleuribacteraceae sp. M133.</title>
        <authorList>
            <person name="Wang G."/>
        </authorList>
    </citation>
    <scope>NUCLEOTIDE SEQUENCE</scope>
    <source>
        <strain evidence="1">M133</strain>
    </source>
</reference>
<protein>
    <submittedName>
        <fullName evidence="1">Uncharacterized protein</fullName>
    </submittedName>
</protein>
<evidence type="ECO:0000313" key="2">
    <source>
        <dbReference type="Proteomes" id="UP000663929"/>
    </source>
</evidence>
<dbReference type="KEGG" id="scor:J3U87_18345"/>
<dbReference type="AlphaFoldDB" id="A0A8A4TC94"/>
<accession>A0A8A4TC94</accession>
<proteinExistence type="predicted"/>
<dbReference type="EMBL" id="CP071793">
    <property type="protein sequence ID" value="QTD47556.1"/>
    <property type="molecule type" value="Genomic_DNA"/>
</dbReference>
<gene>
    <name evidence="1" type="ORF">J3U87_18345</name>
</gene>